<evidence type="ECO:0000256" key="11">
    <source>
        <dbReference type="ARBA" id="ARBA00022833"/>
    </source>
</evidence>
<dbReference type="GO" id="GO:0006508">
    <property type="term" value="P:proteolysis"/>
    <property type="evidence" value="ECO:0007669"/>
    <property type="project" value="UniProtKB-KW"/>
</dbReference>
<dbReference type="FunFam" id="3.40.630.10:FF:000054">
    <property type="entry name" value="Peptide hydrolase"/>
    <property type="match status" value="1"/>
</dbReference>
<dbReference type="GO" id="GO:0004177">
    <property type="term" value="F:aminopeptidase activity"/>
    <property type="evidence" value="ECO:0007669"/>
    <property type="project" value="UniProtKB-KW"/>
</dbReference>
<feature type="chain" id="PRO_5018823787" description="Peptide hydrolase" evidence="14">
    <location>
        <begin position="19"/>
        <end position="512"/>
    </location>
</feature>
<dbReference type="SUPFAM" id="SSF53187">
    <property type="entry name" value="Zn-dependent exopeptidases"/>
    <property type="match status" value="1"/>
</dbReference>
<evidence type="ECO:0000256" key="6">
    <source>
        <dbReference type="ARBA" id="ARBA00022525"/>
    </source>
</evidence>
<name>A0A409X3G2_PSICY</name>
<dbReference type="GO" id="GO:0046872">
    <property type="term" value="F:metal ion binding"/>
    <property type="evidence" value="ECO:0007669"/>
    <property type="project" value="UniProtKB-KW"/>
</dbReference>
<dbReference type="CDD" id="cd02130">
    <property type="entry name" value="PA_ScAPY_like"/>
    <property type="match status" value="1"/>
</dbReference>
<evidence type="ECO:0000256" key="9">
    <source>
        <dbReference type="ARBA" id="ARBA00022729"/>
    </source>
</evidence>
<comment type="cofactor">
    <cofactor evidence="1">
        <name>Zn(2+)</name>
        <dbReference type="ChEBI" id="CHEBI:29105"/>
    </cofactor>
</comment>
<comment type="caution">
    <text evidence="17">The sequence shown here is derived from an EMBL/GenBank/DDBJ whole genome shotgun (WGS) entry which is preliminary data.</text>
</comment>
<keyword evidence="9 14" id="KW-0732">Signal</keyword>
<evidence type="ECO:0000256" key="2">
    <source>
        <dbReference type="ARBA" id="ARBA00004613"/>
    </source>
</evidence>
<dbReference type="SUPFAM" id="SSF52025">
    <property type="entry name" value="PA domain"/>
    <property type="match status" value="1"/>
</dbReference>
<accession>A0A409X3G2</accession>
<dbReference type="EC" id="3.4.-.-" evidence="14"/>
<keyword evidence="5" id="KW-0031">Aminopeptidase</keyword>
<organism evidence="17 18">
    <name type="scientific">Psilocybe cyanescens</name>
    <dbReference type="NCBI Taxonomy" id="93625"/>
    <lineage>
        <taxon>Eukaryota</taxon>
        <taxon>Fungi</taxon>
        <taxon>Dikarya</taxon>
        <taxon>Basidiomycota</taxon>
        <taxon>Agaricomycotina</taxon>
        <taxon>Agaricomycetes</taxon>
        <taxon>Agaricomycetidae</taxon>
        <taxon>Agaricales</taxon>
        <taxon>Agaricineae</taxon>
        <taxon>Strophariaceae</taxon>
        <taxon>Psilocybe</taxon>
    </lineage>
</organism>
<dbReference type="InParanoid" id="A0A409X3G2"/>
<dbReference type="PANTHER" id="PTHR12147:SF57">
    <property type="entry name" value="PEPTIDE HYDROLASE"/>
    <property type="match status" value="1"/>
</dbReference>
<comment type="subcellular location">
    <subcellularLocation>
        <location evidence="2">Secreted</location>
    </subcellularLocation>
</comment>
<keyword evidence="13" id="KW-0325">Glycoprotein</keyword>
<dbReference type="Pfam" id="PF04389">
    <property type="entry name" value="Peptidase_M28"/>
    <property type="match status" value="1"/>
</dbReference>
<dbReference type="OrthoDB" id="10013407at2759"/>
<evidence type="ECO:0000256" key="3">
    <source>
        <dbReference type="ARBA" id="ARBA00005957"/>
    </source>
</evidence>
<evidence type="ECO:0000256" key="12">
    <source>
        <dbReference type="ARBA" id="ARBA00023049"/>
    </source>
</evidence>
<feature type="domain" description="Peptidase M28" evidence="16">
    <location>
        <begin position="252"/>
        <end position="456"/>
    </location>
</feature>
<evidence type="ECO:0000256" key="14">
    <source>
        <dbReference type="RuleBase" id="RU361240"/>
    </source>
</evidence>
<evidence type="ECO:0000259" key="16">
    <source>
        <dbReference type="Pfam" id="PF04389"/>
    </source>
</evidence>
<dbReference type="PANTHER" id="PTHR12147">
    <property type="entry name" value="METALLOPEPTIDASE M28 FAMILY MEMBER"/>
    <property type="match status" value="1"/>
</dbReference>
<dbReference type="InterPro" id="IPR041756">
    <property type="entry name" value="M28_SGAP-like"/>
</dbReference>
<feature type="signal peptide" evidence="14">
    <location>
        <begin position="1"/>
        <end position="18"/>
    </location>
</feature>
<evidence type="ECO:0000256" key="4">
    <source>
        <dbReference type="ARBA" id="ARBA00011245"/>
    </source>
</evidence>
<dbReference type="InterPro" id="IPR003137">
    <property type="entry name" value="PA_domain"/>
</dbReference>
<keyword evidence="6" id="KW-0964">Secreted</keyword>
<dbReference type="Pfam" id="PF02225">
    <property type="entry name" value="PA"/>
    <property type="match status" value="1"/>
</dbReference>
<evidence type="ECO:0000256" key="1">
    <source>
        <dbReference type="ARBA" id="ARBA00001947"/>
    </source>
</evidence>
<comment type="subunit">
    <text evidence="4">Monomer.</text>
</comment>
<keyword evidence="18" id="KW-1185">Reference proteome</keyword>
<dbReference type="EMBL" id="NHYD01002737">
    <property type="protein sequence ID" value="PPQ85298.1"/>
    <property type="molecule type" value="Genomic_DNA"/>
</dbReference>
<dbReference type="InterPro" id="IPR045175">
    <property type="entry name" value="M28_fam"/>
</dbReference>
<evidence type="ECO:0000259" key="15">
    <source>
        <dbReference type="Pfam" id="PF02225"/>
    </source>
</evidence>
<reference evidence="17 18" key="1">
    <citation type="journal article" date="2018" name="Evol. Lett.">
        <title>Horizontal gene cluster transfer increased hallucinogenic mushroom diversity.</title>
        <authorList>
            <person name="Reynolds H.T."/>
            <person name="Vijayakumar V."/>
            <person name="Gluck-Thaler E."/>
            <person name="Korotkin H.B."/>
            <person name="Matheny P.B."/>
            <person name="Slot J.C."/>
        </authorList>
    </citation>
    <scope>NUCLEOTIDE SEQUENCE [LARGE SCALE GENOMIC DNA]</scope>
    <source>
        <strain evidence="17 18">2631</strain>
    </source>
</reference>
<protein>
    <recommendedName>
        <fullName evidence="14">Peptide hydrolase</fullName>
        <ecNumber evidence="14">3.4.-.-</ecNumber>
    </recommendedName>
</protein>
<evidence type="ECO:0000256" key="5">
    <source>
        <dbReference type="ARBA" id="ARBA00022438"/>
    </source>
</evidence>
<evidence type="ECO:0000256" key="10">
    <source>
        <dbReference type="ARBA" id="ARBA00022801"/>
    </source>
</evidence>
<dbReference type="AlphaFoldDB" id="A0A409X3G2"/>
<dbReference type="Gene3D" id="3.40.630.10">
    <property type="entry name" value="Zn peptidases"/>
    <property type="match status" value="1"/>
</dbReference>
<evidence type="ECO:0000256" key="13">
    <source>
        <dbReference type="ARBA" id="ARBA00023180"/>
    </source>
</evidence>
<evidence type="ECO:0000256" key="7">
    <source>
        <dbReference type="ARBA" id="ARBA00022670"/>
    </source>
</evidence>
<keyword evidence="10 14" id="KW-0378">Hydrolase</keyword>
<feature type="domain" description="PA" evidence="15">
    <location>
        <begin position="136"/>
        <end position="225"/>
    </location>
</feature>
<dbReference type="Proteomes" id="UP000283269">
    <property type="component" value="Unassembled WGS sequence"/>
</dbReference>
<dbReference type="STRING" id="93625.A0A409X3G2"/>
<dbReference type="GO" id="GO:0005576">
    <property type="term" value="C:extracellular region"/>
    <property type="evidence" value="ECO:0007669"/>
    <property type="project" value="UniProtKB-SubCell"/>
</dbReference>
<keyword evidence="11 14" id="KW-0862">Zinc</keyword>
<dbReference type="GO" id="GO:0008235">
    <property type="term" value="F:metalloexopeptidase activity"/>
    <property type="evidence" value="ECO:0007669"/>
    <property type="project" value="InterPro"/>
</dbReference>
<proteinExistence type="inferred from homology"/>
<dbReference type="InterPro" id="IPR046450">
    <property type="entry name" value="PA_dom_sf"/>
</dbReference>
<sequence>MKISATFVLLAVASFSLAQDIDIQGGGKGGSHGNPISKRPLVVSQTLQNSIKSSNLLEHARQFVKFSKLSNGTRVFGSEGHNATVKYIKSQLDKTGYYDTEFQTFPYLFSQGTATFSANGTAYDSAWFTYGPAGDVTAPLVVVDNLGCTLADFPASVVGKIALVKRGECTFGLKTALSGASGAAGVIIYNNADGAVGAGTLGDIVNPAGPYVPGASVNGIDGNKLVATINAGSEVVGTIHVDAVTEERYSSNVIATTKIGDRNNIVVAGGHSDSVVAGPGINDDGSGTMGILEVALKLTQFKTNNAVRFAFWTAEEFGLVGSEYYVQNLPEAERQKIALYLNFDMIASPNIAYLIYDGDGSAFNISGPAGSDKIEKLFEDFYSKNKVRSAPTEFSGRSDYGPFLDVGIPAGGIFSGAEGLKTAEQAKWWGGEAGVAYDVCYHKACDGIANLNVPAWVLNTKAAAHSIATYARSVSGIPRTRTTTTSSELRVSQLSYDDRRHMACGHESVVSI</sequence>
<evidence type="ECO:0000313" key="18">
    <source>
        <dbReference type="Proteomes" id="UP000283269"/>
    </source>
</evidence>
<dbReference type="CDD" id="cd03876">
    <property type="entry name" value="M28_SGAP_like"/>
    <property type="match status" value="1"/>
</dbReference>
<dbReference type="InterPro" id="IPR007484">
    <property type="entry name" value="Peptidase_M28"/>
</dbReference>
<comment type="similarity">
    <text evidence="3">Belongs to the peptidase M28 family. M28A subfamily.</text>
</comment>
<evidence type="ECO:0000256" key="8">
    <source>
        <dbReference type="ARBA" id="ARBA00022723"/>
    </source>
</evidence>
<keyword evidence="7 14" id="KW-0645">Protease</keyword>
<dbReference type="Gene3D" id="3.50.30.30">
    <property type="match status" value="1"/>
</dbReference>
<keyword evidence="8 14" id="KW-0479">Metal-binding</keyword>
<evidence type="ECO:0000313" key="17">
    <source>
        <dbReference type="EMBL" id="PPQ85298.1"/>
    </source>
</evidence>
<gene>
    <name evidence="17" type="ORF">CVT25_010071</name>
</gene>
<keyword evidence="12" id="KW-0482">Metalloprotease</keyword>